<evidence type="ECO:0000256" key="3">
    <source>
        <dbReference type="ARBA" id="ARBA00022679"/>
    </source>
</evidence>
<dbReference type="EMBL" id="CP023701">
    <property type="protein sequence ID" value="QEU77480.1"/>
    <property type="molecule type" value="Genomic_DNA"/>
</dbReference>
<feature type="compositionally biased region" description="Low complexity" evidence="5">
    <location>
        <begin position="224"/>
        <end position="233"/>
    </location>
</feature>
<reference evidence="7" key="3">
    <citation type="submission" date="2020-09" db="EMBL/GenBank/DDBJ databases">
        <authorList>
            <person name="Sun Q."/>
            <person name="Ohkuma M."/>
        </authorList>
    </citation>
    <scope>NUCLEOTIDE SEQUENCE</scope>
    <source>
        <strain evidence="7">JCM 4834</strain>
    </source>
</reference>
<dbReference type="Gene3D" id="3.40.47.10">
    <property type="match status" value="1"/>
</dbReference>
<dbReference type="InterPro" id="IPR016039">
    <property type="entry name" value="Thiolase-like"/>
</dbReference>
<dbReference type="PANTHER" id="PTHR43074">
    <property type="entry name" value="OMEGA-3 POLYUNSATURATED FATTY ACID SYNTHASE PFAB-RELATED"/>
    <property type="match status" value="1"/>
</dbReference>
<dbReference type="Pfam" id="PF02801">
    <property type="entry name" value="Ketoacyl-synt_C"/>
    <property type="match status" value="1"/>
</dbReference>
<protein>
    <submittedName>
        <fullName evidence="8">SDR family oxidoreductase</fullName>
    </submittedName>
</protein>
<evidence type="ECO:0000256" key="5">
    <source>
        <dbReference type="SAM" id="MobiDB-lite"/>
    </source>
</evidence>
<evidence type="ECO:0000256" key="1">
    <source>
        <dbReference type="ARBA" id="ARBA00022450"/>
    </source>
</evidence>
<feature type="region of interest" description="Disordered" evidence="5">
    <location>
        <begin position="217"/>
        <end position="242"/>
    </location>
</feature>
<dbReference type="InterPro" id="IPR016036">
    <property type="entry name" value="Malonyl_transacylase_ACP-bd"/>
</dbReference>
<dbReference type="OrthoDB" id="9778690at2"/>
<feature type="region of interest" description="Disordered" evidence="5">
    <location>
        <begin position="1689"/>
        <end position="1745"/>
    </location>
</feature>
<dbReference type="Proteomes" id="UP000326831">
    <property type="component" value="Chromosome"/>
</dbReference>
<dbReference type="SMART" id="SM00825">
    <property type="entry name" value="PKS_KS"/>
    <property type="match status" value="1"/>
</dbReference>
<dbReference type="Gene3D" id="3.40.50.720">
    <property type="entry name" value="NAD(P)-binding Rossmann-like Domain"/>
    <property type="match status" value="1"/>
</dbReference>
<dbReference type="RefSeq" id="WP_150516577.1">
    <property type="nucleotide sequence ID" value="NZ_BMVX01000001.1"/>
</dbReference>
<dbReference type="InterPro" id="IPR014043">
    <property type="entry name" value="Acyl_transferase_dom"/>
</dbReference>
<feature type="region of interest" description="Disordered" evidence="5">
    <location>
        <begin position="1224"/>
        <end position="1255"/>
    </location>
</feature>
<organism evidence="8 9">
    <name type="scientific">Streptomyces subrutilus</name>
    <dbReference type="NCBI Taxonomy" id="36818"/>
    <lineage>
        <taxon>Bacteria</taxon>
        <taxon>Bacillati</taxon>
        <taxon>Actinomycetota</taxon>
        <taxon>Actinomycetes</taxon>
        <taxon>Kitasatosporales</taxon>
        <taxon>Streptomycetaceae</taxon>
        <taxon>Streptomyces</taxon>
    </lineage>
</organism>
<keyword evidence="2" id="KW-0597">Phosphoprotein</keyword>
<dbReference type="InterPro" id="IPR014031">
    <property type="entry name" value="Ketoacyl_synth_C"/>
</dbReference>
<dbReference type="Gene3D" id="3.40.366.10">
    <property type="entry name" value="Malonyl-Coenzyme A Acyl Carrier Protein, domain 2"/>
    <property type="match status" value="1"/>
</dbReference>
<dbReference type="InterPro" id="IPR014030">
    <property type="entry name" value="Ketoacyl_synth_N"/>
</dbReference>
<gene>
    <name evidence="8" type="ORF">CP968_03520</name>
    <name evidence="7" type="ORF">GCM10010371_03970</name>
</gene>
<dbReference type="Gene3D" id="3.30.70.250">
    <property type="entry name" value="Malonyl-CoA ACP transacylase, ACP-binding"/>
    <property type="match status" value="1"/>
</dbReference>
<dbReference type="InterPro" id="IPR036736">
    <property type="entry name" value="ACP-like_sf"/>
</dbReference>
<reference evidence="7" key="1">
    <citation type="journal article" date="2014" name="Int. J. Syst. Evol. Microbiol.">
        <title>Complete genome sequence of Corynebacterium casei LMG S-19264T (=DSM 44701T), isolated from a smear-ripened cheese.</title>
        <authorList>
            <consortium name="US DOE Joint Genome Institute (JGI-PGF)"/>
            <person name="Walter F."/>
            <person name="Albersmeier A."/>
            <person name="Kalinowski J."/>
            <person name="Ruckert C."/>
        </authorList>
    </citation>
    <scope>NUCLEOTIDE SEQUENCE</scope>
    <source>
        <strain evidence="7">JCM 4834</strain>
    </source>
</reference>
<dbReference type="SUPFAM" id="SSF52151">
    <property type="entry name" value="FabD/lysophospholipase-like"/>
    <property type="match status" value="1"/>
</dbReference>
<dbReference type="Pfam" id="PF08659">
    <property type="entry name" value="KR"/>
    <property type="match status" value="1"/>
</dbReference>
<dbReference type="SUPFAM" id="SSF51412">
    <property type="entry name" value="Inosine monophosphate dehydrogenase (IMPDH)"/>
    <property type="match status" value="2"/>
</dbReference>
<name>A0A5P2UEW8_9ACTN</name>
<evidence type="ECO:0000313" key="7">
    <source>
        <dbReference type="EMBL" id="GGZ47823.1"/>
    </source>
</evidence>
<dbReference type="Pfam" id="PF00109">
    <property type="entry name" value="ketoacyl-synt"/>
    <property type="match status" value="1"/>
</dbReference>
<dbReference type="InterPro" id="IPR057326">
    <property type="entry name" value="KR_dom"/>
</dbReference>
<dbReference type="InterPro" id="IPR020841">
    <property type="entry name" value="PKS_Beta-ketoAc_synthase_dom"/>
</dbReference>
<dbReference type="InterPro" id="IPR013785">
    <property type="entry name" value="Aldolase_TIM"/>
</dbReference>
<dbReference type="PROSITE" id="PS52004">
    <property type="entry name" value="KS3_2"/>
    <property type="match status" value="1"/>
</dbReference>
<dbReference type="CDD" id="cd00833">
    <property type="entry name" value="PKS"/>
    <property type="match status" value="1"/>
</dbReference>
<feature type="compositionally biased region" description="Basic and acidic residues" evidence="5">
    <location>
        <begin position="1235"/>
        <end position="1244"/>
    </location>
</feature>
<dbReference type="SUPFAM" id="SSF53901">
    <property type="entry name" value="Thiolase-like"/>
    <property type="match status" value="1"/>
</dbReference>
<dbReference type="EMBL" id="BMVX01000001">
    <property type="protein sequence ID" value="GGZ47823.1"/>
    <property type="molecule type" value="Genomic_DNA"/>
</dbReference>
<feature type="compositionally biased region" description="Pro residues" evidence="5">
    <location>
        <begin position="1698"/>
        <end position="1710"/>
    </location>
</feature>
<evidence type="ECO:0000256" key="2">
    <source>
        <dbReference type="ARBA" id="ARBA00022553"/>
    </source>
</evidence>
<keyword evidence="4" id="KW-0045">Antibiotic biosynthesis</keyword>
<dbReference type="InterPro" id="IPR052568">
    <property type="entry name" value="PKS-FAS_Synthase"/>
</dbReference>
<dbReference type="Gene3D" id="1.10.1200.10">
    <property type="entry name" value="ACP-like"/>
    <property type="match status" value="1"/>
</dbReference>
<dbReference type="SUPFAM" id="SSF55048">
    <property type="entry name" value="Probable ACP-binding domain of malonyl-CoA ACP transacylase"/>
    <property type="match status" value="1"/>
</dbReference>
<evidence type="ECO:0000256" key="4">
    <source>
        <dbReference type="ARBA" id="ARBA00023194"/>
    </source>
</evidence>
<reference evidence="8 9" key="2">
    <citation type="submission" date="2017-09" db="EMBL/GenBank/DDBJ databases">
        <authorList>
            <person name="Lee N."/>
            <person name="Cho B.-K."/>
        </authorList>
    </citation>
    <scope>NUCLEOTIDE SEQUENCE [LARGE SCALE GENOMIC DNA]</scope>
    <source>
        <strain evidence="8 9">ATCC 27467</strain>
    </source>
</reference>
<dbReference type="SUPFAM" id="SSF51735">
    <property type="entry name" value="NAD(P)-binding Rossmann-fold domains"/>
    <property type="match status" value="2"/>
</dbReference>
<dbReference type="Gene3D" id="3.20.20.70">
    <property type="entry name" value="Aldolase class I"/>
    <property type="match status" value="2"/>
</dbReference>
<keyword evidence="1" id="KW-0596">Phosphopantetheine</keyword>
<accession>A0A5P2UEW8</accession>
<proteinExistence type="predicted"/>
<dbReference type="InterPro" id="IPR013968">
    <property type="entry name" value="PKS_KR"/>
</dbReference>
<dbReference type="Pfam" id="PF00550">
    <property type="entry name" value="PP-binding"/>
    <property type="match status" value="1"/>
</dbReference>
<dbReference type="KEGG" id="ssub:CP968_03520"/>
<evidence type="ECO:0000313" key="9">
    <source>
        <dbReference type="Proteomes" id="UP000326831"/>
    </source>
</evidence>
<dbReference type="InterPro" id="IPR001227">
    <property type="entry name" value="Ac_transferase_dom_sf"/>
</dbReference>
<feature type="compositionally biased region" description="Low complexity" evidence="5">
    <location>
        <begin position="1716"/>
        <end position="1726"/>
    </location>
</feature>
<keyword evidence="3" id="KW-0808">Transferase</keyword>
<dbReference type="InterPro" id="IPR036291">
    <property type="entry name" value="NAD(P)-bd_dom_sf"/>
</dbReference>
<evidence type="ECO:0000259" key="6">
    <source>
        <dbReference type="PROSITE" id="PS52004"/>
    </source>
</evidence>
<dbReference type="SMART" id="SM00822">
    <property type="entry name" value="PKS_KR"/>
    <property type="match status" value="1"/>
</dbReference>
<dbReference type="GO" id="GO:0016747">
    <property type="term" value="F:acyltransferase activity, transferring groups other than amino-acyl groups"/>
    <property type="evidence" value="ECO:0007669"/>
    <property type="project" value="UniProtKB-ARBA"/>
</dbReference>
<feature type="domain" description="Ketosynthase family 3 (KS3)" evidence="6">
    <location>
        <begin position="679"/>
        <end position="1120"/>
    </location>
</feature>
<keyword evidence="9" id="KW-1185">Reference proteome</keyword>
<dbReference type="SUPFAM" id="SSF47336">
    <property type="entry name" value="ACP-like"/>
    <property type="match status" value="1"/>
</dbReference>
<dbReference type="SMART" id="SM00827">
    <property type="entry name" value="PKS_AT"/>
    <property type="match status" value="1"/>
</dbReference>
<dbReference type="Pfam" id="PF03060">
    <property type="entry name" value="NMO"/>
    <property type="match status" value="1"/>
</dbReference>
<dbReference type="Pfam" id="PF00698">
    <property type="entry name" value="Acyl_transf_1"/>
    <property type="match status" value="1"/>
</dbReference>
<feature type="compositionally biased region" description="Acidic residues" evidence="5">
    <location>
        <begin position="1850"/>
        <end position="1860"/>
    </location>
</feature>
<dbReference type="InterPro" id="IPR016035">
    <property type="entry name" value="Acyl_Trfase/lysoPLipase"/>
</dbReference>
<feature type="compositionally biased region" description="Low complexity" evidence="5">
    <location>
        <begin position="1224"/>
        <end position="1234"/>
    </location>
</feature>
<dbReference type="PANTHER" id="PTHR43074:SF1">
    <property type="entry name" value="BETA-KETOACYL SYNTHASE FAMILY PROTEIN-RELATED"/>
    <property type="match status" value="1"/>
</dbReference>
<evidence type="ECO:0000313" key="8">
    <source>
        <dbReference type="EMBL" id="QEU77480.1"/>
    </source>
</evidence>
<sequence length="2386" mass="244066">MTSPAHVPDLVIGLTPFGEPDARLAAAVTRGGGLGVLDLGTGDRAAREAWRDLRRWVPGRHGVRVGPRCRLPVAELDHGGGLPHTVVLAAGAPWRPAELPAGVRVLAEVTGADEARTALDAGVHGLVARGSECGGRIGELGTFVLLQLLLDIAGPDGPPVWACGGMAPDTAAAAVVGGAAGVVLDTQLALLAESAVPAAVASVLRGMDGSETTVRDGHRFLHRPTPGAGPADGSPGGPERVTALLGGRDPDAQLLPVGQDGFLAARFADRFGDAAGAVRAVTDAVRAAGAGQGAAELLRPGSPMSRALGTRLPVAQGPMTRVSDGTDFARAVAGGGALPFLALALAGRDQARALLAEAATALAGRPWGVGVLGFAPEETRTAQLEAVRAHRPSHVIIAGGRPSQARALEDDGIRAFLHVPSPGLLRQYLEQGARRFVFEGAECGGHVGPRNGFPLWAAQLGVLGDWADQHADGAAGIEVFLAGGIHDARSAAMVAALAGPLTARGGAVGVLMGTAYLFTEEAVACGAVRPLFQRQVLAAERTALLHTAPGHATRCVPSPFSDGFRELEAGLRAEGVPGREIWERLERLNVGRLRIASKGVERTAAGVLAPVDEARQYAEGMFMAGEVAALRTATTTVAALHASVTDEAADFLGRRCADLRGRLAAGDGRERAPGPAPAPLDVAIVGMACMFPQAPDLAAFWAHVLDGHDAVTEVPPERWDPAVHYSPEPGAASSSRWGGFLPRIPFDPLRYGIPPASLGSIEPVQLLALEASRRALEDAGYGEEGRAFDRTRAGVVFGAEAGSDLSNATTLRAVLPSYYGHVPAALDEQLPRLTEDTFPGMLANVVSGRVANRLDLRGANYTVDAACASSLAAVDVACKELVLGTSDLMLCGGADLHNGIADYALFTSVHALSPTGRSRAFDDSADGIALGEGVACVVLKRLADAERDGDRVYGVIKGVGSSSDGRSLGLTAPRPEGQRAALERAYRNAGVSPAQVALVEAHGTGTVVGDRTELRVLTDVFTRAGAVSGACVLGSVKSQIGHTKCAAGLAGLIKTALALHTGVRPPTLHLERPVSAWKEDESPFVFHREALPWPGAPERRLAGVSAFGFGGTNFHVVLAAHGGDAPPPVHARDLWPAELFAFRGTGPAAARRAAADLLDLAAAAEAGTVPWRLRDLAATASHRAGRARGRVQASFVAHDTAELCLRLRHTLDALDGLDGLDASGTDGADGADGSARADRADRASRAGGPPYGVHLAPAPDEAADAGLTAFLFPGQGSQRPGMSAHLFTAFPELGRLLGTDGGARVPGALYPPAAFDDAARERARQALTDTRAAQPALGIVELAAYDLLTRAGVRPDLAAGHSYGELVALCAAGVLDPGALPGLSAERAAAVLGAAGDDPGAMAAVAATPEEIERALGGQLPPGLVIANHNAPRQSVLSGPTAAVEAALPPLREAGHGAKRLPVACAFHSPLLAAAGPAFRRVLERQPLRAPEFPVWANRTALPYGTGPDAVRDELAAQIGAPVRFAAQIEAMYEAGARTFVEVGPGRVLTRLVADILSGRPHRVVACEPRADSGLPGLLDALARLAAAGLPVVTDWMFRGRDAVDTDRTPAPRRPGWTVDGHLVRTASGEPLPGALAPARRVVETPVTTDPGQTPTGGATDALIAEFLRTSRDMVAAQRDVLLAYFGAAPEPRSLPGHPRPLRGPDPLPQLPAASPAYGTPAAPDAPAAPAPAHGPEPVAAAGSDGAGALTEEGVLRAVLELISERTGYPLDMVEPDLDLEADLSVDSIKRAEIAGELARRLGAPDGSAPAVLDDAELEELTRARTASAIARWLTTRAAPPADPAGTESPEPDSEPESPEAESPGPVPATVALSASASASAASGAPDAGPLVAAPRRLRMLPVPLPEPDPVPAPAGLAGTRYALLGDGGGAFRGVAAELAARLGRLGAEAVVLGADHAPGEADGPVDGVVVLAALGEGGKPFLPAGFTVVRDALRRGPRRLVLARAATGLRAAGVDGLVRTAAREYPAVSVRCVGLDLGAAASPADAAAALLAELLADGAPPVVLRTPAGRFAPELTAAPLGALGSTGAGPAGEGAAEAAALGLDRDGVVVVVGGARGITARCAAALAAASRCRIELLGRTPAPTGPESPETAGAPDRAALRAVLAGTGRYGTPAEVERAADLVLGRREITATLDALRAAGSRAGYRSVDCRDASAVLQAVKEIHSEHGRLDGVVHAAGIIEDRLMEEKTAASFGQVYGTKTEGAAALLSAVEQLPELPSFIVLFGSIAAVLGNRGQADYAAANDALEALGSAWAARTGRRALTVHWGPWAPSEGHTGMVGPELARHYARRGVTLIDPEEGALALLRELAWGDETLRAVVHTASEW</sequence>
<dbReference type="InterPro" id="IPR009081">
    <property type="entry name" value="PP-bd_ACP"/>
</dbReference>
<dbReference type="Proteomes" id="UP000634660">
    <property type="component" value="Unassembled WGS sequence"/>
</dbReference>
<feature type="region of interest" description="Disordered" evidence="5">
    <location>
        <begin position="1835"/>
        <end position="1868"/>
    </location>
</feature>
<dbReference type="GO" id="GO:0017000">
    <property type="term" value="P:antibiotic biosynthetic process"/>
    <property type="evidence" value="ECO:0007669"/>
    <property type="project" value="UniProtKB-KW"/>
</dbReference>